<evidence type="ECO:0000313" key="1">
    <source>
        <dbReference type="EMBL" id="CAB4881629.1"/>
    </source>
</evidence>
<sequence>MSNRTRIAFVAFAATAAFAVLPALASAADGPCYAPPSKPKVISHVKYAGMQSILYCYGPITIRPGQNTNDYTFSGRPGDHNLLPSTPGWITRFDPDLIYADPTKGNHGVPGVDVLHLHHAVWLGMGENDPRWAAGEEKTVVQLPQGYGYRNDPNRSLTINYMIHNLFPTTEHVYLTWRVDFIPDTAPVASTFKRAQTLWLDVAGIKQYPVFDALRGMGSGGKYTFPNQATGAETAKVGSRHEYTAPQGMTLLQTAGHLHPGGLSTTLKATRGSLTKTLFTSKAHYWEPAGAVSWDVAMAGTPSAWRVKLKTGDKLAVSTTYDVSKASWYESMGIMPVAVYFGDSAGGTDWATKSLPQTGVLTHAHLAENNGHGGKTVPHAVNPLLRPNGLASDGSTIAINDFIYGLGDLSNSGASLNPPTVRQGNSFTFRSDDVTNNPYTDYAYHTITSCKSPCNKSTGIAYPRADSAPSVLFDSGQLGAGPEGTASAGRRTWTIPNTLPKGTYSYFCRVHPYMRGAFRVVPR</sequence>
<dbReference type="Gene3D" id="2.60.40.420">
    <property type="entry name" value="Cupredoxins - blue copper proteins"/>
    <property type="match status" value="1"/>
</dbReference>
<protein>
    <submittedName>
        <fullName evidence="1">Unannotated protein</fullName>
    </submittedName>
</protein>
<gene>
    <name evidence="1" type="ORF">UFOPK3444_01486</name>
</gene>
<dbReference type="InterPro" id="IPR008972">
    <property type="entry name" value="Cupredoxin"/>
</dbReference>
<accession>A0A6J7ENB4</accession>
<dbReference type="AlphaFoldDB" id="A0A6J7ENB4"/>
<reference evidence="1" key="1">
    <citation type="submission" date="2020-05" db="EMBL/GenBank/DDBJ databases">
        <authorList>
            <person name="Chiriac C."/>
            <person name="Salcher M."/>
            <person name="Ghai R."/>
            <person name="Kavagutti S V."/>
        </authorList>
    </citation>
    <scope>NUCLEOTIDE SEQUENCE</scope>
</reference>
<dbReference type="EMBL" id="CAFBLU010000038">
    <property type="protein sequence ID" value="CAB4881629.1"/>
    <property type="molecule type" value="Genomic_DNA"/>
</dbReference>
<dbReference type="SUPFAM" id="SSF49503">
    <property type="entry name" value="Cupredoxins"/>
    <property type="match status" value="1"/>
</dbReference>
<name>A0A6J7ENB4_9ZZZZ</name>
<proteinExistence type="predicted"/>
<organism evidence="1">
    <name type="scientific">freshwater metagenome</name>
    <dbReference type="NCBI Taxonomy" id="449393"/>
    <lineage>
        <taxon>unclassified sequences</taxon>
        <taxon>metagenomes</taxon>
        <taxon>ecological metagenomes</taxon>
    </lineage>
</organism>